<keyword evidence="5" id="KW-1185">Reference proteome</keyword>
<organism evidence="4 5">
    <name type="scientific">Methylobacterium persicinum</name>
    <dbReference type="NCBI Taxonomy" id="374426"/>
    <lineage>
        <taxon>Bacteria</taxon>
        <taxon>Pseudomonadati</taxon>
        <taxon>Pseudomonadota</taxon>
        <taxon>Alphaproteobacteria</taxon>
        <taxon>Hyphomicrobiales</taxon>
        <taxon>Methylobacteriaceae</taxon>
        <taxon>Methylobacterium</taxon>
    </lineage>
</organism>
<comment type="caution">
    <text evidence="4">The sequence shown here is derived from an EMBL/GenBank/DDBJ whole genome shotgun (WGS) entry which is preliminary data.</text>
</comment>
<feature type="region of interest" description="Disordered" evidence="1">
    <location>
        <begin position="26"/>
        <end position="57"/>
    </location>
</feature>
<dbReference type="InterPro" id="IPR011033">
    <property type="entry name" value="PRC_barrel-like_sf"/>
</dbReference>
<gene>
    <name evidence="4" type="ORF">QO016_004323</name>
</gene>
<dbReference type="PANTHER" id="PTHR36505:SF1">
    <property type="entry name" value="BLR1072 PROTEIN"/>
    <property type="match status" value="1"/>
</dbReference>
<sequence length="173" mass="17766">MRISIPTVALAAALSSAALAPAVAQTSDTPANTTPNTAAPADAGPVQSKPATLSDDLRPKFVAQTPTDMVSSKLVGLSVTNNAGDTIGQIADLVLDEKQQVKAWVVGVGGFLGIGAKYVAIDPSALKVTRGDGDTLKATIDTTKDQLRAAPEYIYLGKEKPKDAQATSPARQP</sequence>
<feature type="domain" description="PRC-barrel" evidence="3">
    <location>
        <begin position="71"/>
        <end position="146"/>
    </location>
</feature>
<evidence type="ECO:0000256" key="1">
    <source>
        <dbReference type="SAM" id="MobiDB-lite"/>
    </source>
</evidence>
<keyword evidence="2" id="KW-0732">Signal</keyword>
<dbReference type="Proteomes" id="UP001236369">
    <property type="component" value="Unassembled WGS sequence"/>
</dbReference>
<reference evidence="4 5" key="1">
    <citation type="submission" date="2023-07" db="EMBL/GenBank/DDBJ databases">
        <title>Genomic Encyclopedia of Type Strains, Phase IV (KMG-IV): sequencing the most valuable type-strain genomes for metagenomic binning, comparative biology and taxonomic classification.</title>
        <authorList>
            <person name="Goeker M."/>
        </authorList>
    </citation>
    <scope>NUCLEOTIDE SEQUENCE [LARGE SCALE GENOMIC DNA]</scope>
    <source>
        <strain evidence="4 5">DSM 19562</strain>
    </source>
</reference>
<feature type="chain" id="PRO_5047218225" evidence="2">
    <location>
        <begin position="25"/>
        <end position="173"/>
    </location>
</feature>
<feature type="compositionally biased region" description="Low complexity" evidence="1">
    <location>
        <begin position="26"/>
        <end position="43"/>
    </location>
</feature>
<dbReference type="RefSeq" id="WP_238248951.1">
    <property type="nucleotide sequence ID" value="NZ_BPQX01000025.1"/>
</dbReference>
<evidence type="ECO:0000313" key="4">
    <source>
        <dbReference type="EMBL" id="MDQ0444799.1"/>
    </source>
</evidence>
<name>A0ABU0HR44_9HYPH</name>
<dbReference type="Pfam" id="PF05239">
    <property type="entry name" value="PRC"/>
    <property type="match status" value="1"/>
</dbReference>
<evidence type="ECO:0000259" key="3">
    <source>
        <dbReference type="Pfam" id="PF05239"/>
    </source>
</evidence>
<dbReference type="PANTHER" id="PTHR36505">
    <property type="entry name" value="BLR1072 PROTEIN"/>
    <property type="match status" value="1"/>
</dbReference>
<dbReference type="EMBL" id="JAUSVV010000016">
    <property type="protein sequence ID" value="MDQ0444799.1"/>
    <property type="molecule type" value="Genomic_DNA"/>
</dbReference>
<feature type="signal peptide" evidence="2">
    <location>
        <begin position="1"/>
        <end position="24"/>
    </location>
</feature>
<dbReference type="InterPro" id="IPR027275">
    <property type="entry name" value="PRC-brl_dom"/>
</dbReference>
<evidence type="ECO:0000256" key="2">
    <source>
        <dbReference type="SAM" id="SignalP"/>
    </source>
</evidence>
<dbReference type="SUPFAM" id="SSF50346">
    <property type="entry name" value="PRC-barrel domain"/>
    <property type="match status" value="1"/>
</dbReference>
<accession>A0ABU0HR44</accession>
<dbReference type="Gene3D" id="2.30.30.240">
    <property type="entry name" value="PRC-barrel domain"/>
    <property type="match status" value="1"/>
</dbReference>
<protein>
    <submittedName>
        <fullName evidence="4">Sporulation protein YlmC with PRC-barrel domain</fullName>
    </submittedName>
</protein>
<proteinExistence type="predicted"/>
<evidence type="ECO:0000313" key="5">
    <source>
        <dbReference type="Proteomes" id="UP001236369"/>
    </source>
</evidence>